<gene>
    <name evidence="1" type="ORF">AVEN_211889_1</name>
</gene>
<comment type="caution">
    <text evidence="1">The sequence shown here is derived from an EMBL/GenBank/DDBJ whole genome shotgun (WGS) entry which is preliminary data.</text>
</comment>
<reference evidence="1 2" key="1">
    <citation type="journal article" date="2019" name="Sci. Rep.">
        <title>Orb-weaving spider Araneus ventricosus genome elucidates the spidroin gene catalogue.</title>
        <authorList>
            <person name="Kono N."/>
            <person name="Nakamura H."/>
            <person name="Ohtoshi R."/>
            <person name="Moran D.A.P."/>
            <person name="Shinohara A."/>
            <person name="Yoshida Y."/>
            <person name="Fujiwara M."/>
            <person name="Mori M."/>
            <person name="Tomita M."/>
            <person name="Arakawa K."/>
        </authorList>
    </citation>
    <scope>NUCLEOTIDE SEQUENCE [LARGE SCALE GENOMIC DNA]</scope>
</reference>
<organism evidence="1 2">
    <name type="scientific">Araneus ventricosus</name>
    <name type="common">Orbweaver spider</name>
    <name type="synonym">Epeira ventricosa</name>
    <dbReference type="NCBI Taxonomy" id="182803"/>
    <lineage>
        <taxon>Eukaryota</taxon>
        <taxon>Metazoa</taxon>
        <taxon>Ecdysozoa</taxon>
        <taxon>Arthropoda</taxon>
        <taxon>Chelicerata</taxon>
        <taxon>Arachnida</taxon>
        <taxon>Araneae</taxon>
        <taxon>Araneomorphae</taxon>
        <taxon>Entelegynae</taxon>
        <taxon>Araneoidea</taxon>
        <taxon>Araneidae</taxon>
        <taxon>Araneus</taxon>
    </lineage>
</organism>
<sequence>MGPSEFQHNQEILECYSTTCAKPKQTPGYPYSSSFIHCQSWLKATPSKVWLTSLVTPTWIPLSVNDDWKYIFLKTATPLRWEGEGKARHGWG</sequence>
<proteinExistence type="predicted"/>
<evidence type="ECO:0000313" key="2">
    <source>
        <dbReference type="Proteomes" id="UP000499080"/>
    </source>
</evidence>
<name>A0A4Y2F2N1_ARAVE</name>
<evidence type="ECO:0000313" key="1">
    <source>
        <dbReference type="EMBL" id="GBM34355.1"/>
    </source>
</evidence>
<accession>A0A4Y2F2N1</accession>
<protein>
    <submittedName>
        <fullName evidence="1">Uncharacterized protein</fullName>
    </submittedName>
</protein>
<dbReference type="Proteomes" id="UP000499080">
    <property type="component" value="Unassembled WGS sequence"/>
</dbReference>
<keyword evidence="2" id="KW-1185">Reference proteome</keyword>
<dbReference type="EMBL" id="BGPR01000757">
    <property type="protein sequence ID" value="GBM34355.1"/>
    <property type="molecule type" value="Genomic_DNA"/>
</dbReference>
<dbReference type="AlphaFoldDB" id="A0A4Y2F2N1"/>